<keyword evidence="5" id="KW-1185">Reference proteome</keyword>
<evidence type="ECO:0000259" key="3">
    <source>
        <dbReference type="Pfam" id="PF04773"/>
    </source>
</evidence>
<evidence type="ECO:0000256" key="1">
    <source>
        <dbReference type="SAM" id="MobiDB-lite"/>
    </source>
</evidence>
<evidence type="ECO:0000313" key="4">
    <source>
        <dbReference type="EMBL" id="MFD2257477.1"/>
    </source>
</evidence>
<name>A0ABW5D944_9BACT</name>
<proteinExistence type="predicted"/>
<dbReference type="PANTHER" id="PTHR38731">
    <property type="entry name" value="LIPL45-RELATED LIPOPROTEIN-RELATED"/>
    <property type="match status" value="1"/>
</dbReference>
<gene>
    <name evidence="4" type="ORF">ACFSSA_12410</name>
</gene>
<feature type="domain" description="FecR protein" evidence="3">
    <location>
        <begin position="58"/>
        <end position="145"/>
    </location>
</feature>
<dbReference type="InterPro" id="IPR006860">
    <property type="entry name" value="FecR"/>
</dbReference>
<keyword evidence="2" id="KW-0732">Signal</keyword>
<comment type="caution">
    <text evidence="4">The sequence shown here is derived from an EMBL/GenBank/DDBJ whole genome shotgun (WGS) entry which is preliminary data.</text>
</comment>
<feature type="signal peptide" evidence="2">
    <location>
        <begin position="1"/>
        <end position="19"/>
    </location>
</feature>
<feature type="chain" id="PRO_5046440708" evidence="2">
    <location>
        <begin position="20"/>
        <end position="288"/>
    </location>
</feature>
<evidence type="ECO:0000256" key="2">
    <source>
        <dbReference type="SAM" id="SignalP"/>
    </source>
</evidence>
<protein>
    <submittedName>
        <fullName evidence="4">FecR domain-containing protein</fullName>
    </submittedName>
</protein>
<evidence type="ECO:0000313" key="5">
    <source>
        <dbReference type="Proteomes" id="UP001597375"/>
    </source>
</evidence>
<organism evidence="4 5">
    <name type="scientific">Luteolibacter algae</name>
    <dbReference type="NCBI Taxonomy" id="454151"/>
    <lineage>
        <taxon>Bacteria</taxon>
        <taxon>Pseudomonadati</taxon>
        <taxon>Verrucomicrobiota</taxon>
        <taxon>Verrucomicrobiia</taxon>
        <taxon>Verrucomicrobiales</taxon>
        <taxon>Verrucomicrobiaceae</taxon>
        <taxon>Luteolibacter</taxon>
    </lineage>
</organism>
<dbReference type="EMBL" id="JBHUIT010000031">
    <property type="protein sequence ID" value="MFD2257477.1"/>
    <property type="molecule type" value="Genomic_DNA"/>
</dbReference>
<feature type="region of interest" description="Disordered" evidence="1">
    <location>
        <begin position="231"/>
        <end position="276"/>
    </location>
</feature>
<accession>A0ABW5D944</accession>
<dbReference type="Pfam" id="PF04773">
    <property type="entry name" value="FecR"/>
    <property type="match status" value="1"/>
</dbReference>
<dbReference type="RefSeq" id="WP_386820776.1">
    <property type="nucleotide sequence ID" value="NZ_JBHUIT010000031.1"/>
</dbReference>
<sequence length="288" mass="30736">MKRYFLLSFALFAMSGVHAAPLKSAEITAVVNDVKISTDSSSAQTARIGEKLTVSSSVLTGRNSRAELTFDDQTITRVGANSIFRFSSGSRDMEIQQGSFLLNVPKNAGGATIRTATVTAAITGTTTMMEYSEGQWFKFLVIEGVAKLRNQNGDTIDVEPGNMIVMHPQAKNFPAPLVINLQKLVKTSKLLDGKFFKPLGGNAKQLIDHSIASQLDRRRVGKLLPTGVIVRGPGRPFGKPDRAGNKGPRTVLPRGDGHMGNNGSGPGNSCIDTQGMPIPGCDISGSDF</sequence>
<dbReference type="Gene3D" id="2.60.120.1440">
    <property type="match status" value="1"/>
</dbReference>
<reference evidence="5" key="1">
    <citation type="journal article" date="2019" name="Int. J. Syst. Evol. Microbiol.">
        <title>The Global Catalogue of Microorganisms (GCM) 10K type strain sequencing project: providing services to taxonomists for standard genome sequencing and annotation.</title>
        <authorList>
            <consortium name="The Broad Institute Genomics Platform"/>
            <consortium name="The Broad Institute Genome Sequencing Center for Infectious Disease"/>
            <person name="Wu L."/>
            <person name="Ma J."/>
        </authorList>
    </citation>
    <scope>NUCLEOTIDE SEQUENCE [LARGE SCALE GENOMIC DNA]</scope>
    <source>
        <strain evidence="5">CGMCC 4.7106</strain>
    </source>
</reference>
<dbReference type="Proteomes" id="UP001597375">
    <property type="component" value="Unassembled WGS sequence"/>
</dbReference>